<proteinExistence type="predicted"/>
<comment type="caution">
    <text evidence="1">The sequence shown here is derived from an EMBL/GenBank/DDBJ whole genome shotgun (WGS) entry which is preliminary data.</text>
</comment>
<organism evidence="1 2">
    <name type="scientific">Acinetobacter gandensis</name>
    <dbReference type="NCBI Taxonomy" id="1443941"/>
    <lineage>
        <taxon>Bacteria</taxon>
        <taxon>Pseudomonadati</taxon>
        <taxon>Pseudomonadota</taxon>
        <taxon>Gammaproteobacteria</taxon>
        <taxon>Moraxellales</taxon>
        <taxon>Moraxellaceae</taxon>
        <taxon>Acinetobacter</taxon>
    </lineage>
</organism>
<protein>
    <submittedName>
        <fullName evidence="1">Uncharacterized protein</fullName>
    </submittedName>
</protein>
<dbReference type="EMBL" id="LZDS01000001">
    <property type="protein sequence ID" value="OBX30157.1"/>
    <property type="molecule type" value="Genomic_DNA"/>
</dbReference>
<name>A0A1A7RHQ9_9GAMM</name>
<dbReference type="RefSeq" id="WP_067761727.1">
    <property type="nucleotide sequence ID" value="NZ_LZDS01000001.1"/>
</dbReference>
<evidence type="ECO:0000313" key="2">
    <source>
        <dbReference type="Proteomes" id="UP000185753"/>
    </source>
</evidence>
<accession>A0A1A7RHQ9</accession>
<gene>
    <name evidence="1" type="ORF">A9J31_01220</name>
</gene>
<dbReference type="Proteomes" id="UP000185753">
    <property type="component" value="Unassembled WGS sequence"/>
</dbReference>
<keyword evidence="2" id="KW-1185">Reference proteome</keyword>
<dbReference type="STRING" id="1443941.A9J31_01220"/>
<dbReference type="OrthoDB" id="6699890at2"/>
<reference evidence="2" key="1">
    <citation type="submission" date="2016-06" db="EMBL/GenBank/DDBJ databases">
        <authorList>
            <person name="Radolfova-Krizova L."/>
            <person name="Nemec A."/>
        </authorList>
    </citation>
    <scope>NUCLEOTIDE SEQUENCE [LARGE SCALE GENOMIC DNA]</scope>
    <source>
        <strain evidence="2">ANC 4275</strain>
    </source>
</reference>
<evidence type="ECO:0000313" key="1">
    <source>
        <dbReference type="EMBL" id="OBX30157.1"/>
    </source>
</evidence>
<sequence>MFEKKLVAQFKVDQREFSLKLYQYEFTLELKQVFKRSTQQPQRNAWLAFADEPTYEDVSENINAFAVMQQTREHLVNYIQRQQSRYFYFHASTARKARIYPRFARQLIQHLPKYRYCQDGQSFYFYALD</sequence>
<dbReference type="AlphaFoldDB" id="A0A1A7RHQ9"/>